<dbReference type="RefSeq" id="WP_056949696.1">
    <property type="nucleotide sequence ID" value="NZ_AZEB01000045.1"/>
</dbReference>
<dbReference type="InterPro" id="IPR047727">
    <property type="entry name" value="Sce7725-like"/>
</dbReference>
<reference evidence="1 2" key="1">
    <citation type="journal article" date="2015" name="Genome Announc.">
        <title>Expanding the biotechnology potential of lactobacilli through comparative genomics of 213 strains and associated genera.</title>
        <authorList>
            <person name="Sun Z."/>
            <person name="Harris H.M."/>
            <person name="McCann A."/>
            <person name="Guo C."/>
            <person name="Argimon S."/>
            <person name="Zhang W."/>
            <person name="Yang X."/>
            <person name="Jeffery I.B."/>
            <person name="Cooney J.C."/>
            <person name="Kagawa T.F."/>
            <person name="Liu W."/>
            <person name="Song Y."/>
            <person name="Salvetti E."/>
            <person name="Wrobel A."/>
            <person name="Rasinkangas P."/>
            <person name="Parkhill J."/>
            <person name="Rea M.C."/>
            <person name="O'Sullivan O."/>
            <person name="Ritari J."/>
            <person name="Douillard F.P."/>
            <person name="Paul Ross R."/>
            <person name="Yang R."/>
            <person name="Briner A.E."/>
            <person name="Felis G.E."/>
            <person name="de Vos W.M."/>
            <person name="Barrangou R."/>
            <person name="Klaenhammer T.R."/>
            <person name="Caufield P.W."/>
            <person name="Cui Y."/>
            <person name="Zhang H."/>
            <person name="O'Toole P.W."/>
        </authorList>
    </citation>
    <scope>NUCLEOTIDE SEQUENCE [LARGE SCALE GENOMIC DNA]</scope>
    <source>
        <strain evidence="1 2">DSM 19906</strain>
    </source>
</reference>
<dbReference type="Proteomes" id="UP000051439">
    <property type="component" value="Unassembled WGS sequence"/>
</dbReference>
<name>A0A0R1NGP5_9LACO</name>
<comment type="caution">
    <text evidence="1">The sequence shown here is derived from an EMBL/GenBank/DDBJ whole genome shotgun (WGS) entry which is preliminary data.</text>
</comment>
<dbReference type="AlphaFoldDB" id="A0A0R1NGP5"/>
<evidence type="ECO:0000313" key="2">
    <source>
        <dbReference type="Proteomes" id="UP000051439"/>
    </source>
</evidence>
<organism evidence="1 2">
    <name type="scientific">Lentilactobacillus kisonensis DSM 19906 = JCM 15041</name>
    <dbReference type="NCBI Taxonomy" id="1423766"/>
    <lineage>
        <taxon>Bacteria</taxon>
        <taxon>Bacillati</taxon>
        <taxon>Bacillota</taxon>
        <taxon>Bacilli</taxon>
        <taxon>Lactobacillales</taxon>
        <taxon>Lactobacillaceae</taxon>
        <taxon>Lentilactobacillus</taxon>
    </lineage>
</organism>
<protein>
    <recommendedName>
        <fullName evidence="3">Sce7725 family protein</fullName>
    </recommendedName>
</protein>
<dbReference type="PATRIC" id="fig|1423766.4.peg.2196"/>
<evidence type="ECO:0008006" key="3">
    <source>
        <dbReference type="Google" id="ProtNLM"/>
    </source>
</evidence>
<dbReference type="EMBL" id="AZEB01000045">
    <property type="protein sequence ID" value="KRL19533.1"/>
    <property type="molecule type" value="Genomic_DNA"/>
</dbReference>
<accession>A0A0R1NGP5</accession>
<evidence type="ECO:0000313" key="1">
    <source>
        <dbReference type="EMBL" id="KRL19533.1"/>
    </source>
</evidence>
<gene>
    <name evidence="1" type="ORF">FC98_GL002117</name>
</gene>
<proteinExistence type="predicted"/>
<dbReference type="NCBIfam" id="NF033831">
    <property type="entry name" value="sce7725_fam"/>
    <property type="match status" value="1"/>
</dbReference>
<sequence length="308" mass="35780">MYYPLLRGKQNELLALRELLKEGKLSKKIIPIIEPIKASSSFRILLQDFSRENRNLAVIQNSKLANYPGFKDNKEIIEIKKSKEFMPTYFLYKNNDCDILNEIPQNKPHMMILDEKSEVDIKKVITSNTFLIINTNNREMLQDAKQENFSRIIELHDSYEKKNRNQDYAEDQDQLFSMEHLLYKKDGFYGFSDYSVIGSDYSESGFAPKAVAIHIVYFDSDNKLRIHHFVSDTNEDISNPANKFKEALKKLISWYSSDAFNKEKNNSSALEEFKRLSIAGTYPGLGIIKRLAIKHHLEILGQFLDGED</sequence>
<keyword evidence="2" id="KW-1185">Reference proteome</keyword>